<protein>
    <submittedName>
        <fullName evidence="2">Unannotated protein</fullName>
    </submittedName>
</protein>
<dbReference type="PANTHER" id="PTHR41386:SF1">
    <property type="entry name" value="MEMBRANE PROTEIN"/>
    <property type="match status" value="1"/>
</dbReference>
<dbReference type="PANTHER" id="PTHR41386">
    <property type="entry name" value="INTEGRAL MEMBRANE PROTEIN-RELATED"/>
    <property type="match status" value="1"/>
</dbReference>
<organism evidence="2">
    <name type="scientific">freshwater metagenome</name>
    <dbReference type="NCBI Taxonomy" id="449393"/>
    <lineage>
        <taxon>unclassified sequences</taxon>
        <taxon>metagenomes</taxon>
        <taxon>ecological metagenomes</taxon>
    </lineage>
</organism>
<dbReference type="EMBL" id="CAEZZK010000109">
    <property type="protein sequence ID" value="CAB4760552.1"/>
    <property type="molecule type" value="Genomic_DNA"/>
</dbReference>
<keyword evidence="1" id="KW-0472">Membrane</keyword>
<evidence type="ECO:0000313" key="2">
    <source>
        <dbReference type="EMBL" id="CAB4760552.1"/>
    </source>
</evidence>
<proteinExistence type="predicted"/>
<reference evidence="2" key="1">
    <citation type="submission" date="2020-05" db="EMBL/GenBank/DDBJ databases">
        <authorList>
            <person name="Chiriac C."/>
            <person name="Salcher M."/>
            <person name="Ghai R."/>
            <person name="Kavagutti S V."/>
        </authorList>
    </citation>
    <scope>NUCLEOTIDE SEQUENCE</scope>
</reference>
<sequence>MSEVHPLDCKACAAIDAFDGKIDGKVFNLDHWNVSHERKHFASLRKKEDVVADRITKFAGSLNFIYIHTAWFGLWVAVNVGVLGASLKFDEFPFGLLTMVVSLEAIFLATFVMVSQNRQSARADLRAQVDFEANLQSLIWTVHVGYALNIDIKHVGDLCKAAIQESRQSK</sequence>
<accession>A0A6J6ULD2</accession>
<feature type="transmembrane region" description="Helical" evidence="1">
    <location>
        <begin position="64"/>
        <end position="86"/>
    </location>
</feature>
<keyword evidence="1" id="KW-1133">Transmembrane helix</keyword>
<keyword evidence="1" id="KW-0812">Transmembrane</keyword>
<dbReference type="InterPro" id="IPR010406">
    <property type="entry name" value="DUF1003"/>
</dbReference>
<name>A0A6J6ULD2_9ZZZZ</name>
<gene>
    <name evidence="2" type="ORF">UFOPK2855_00641</name>
</gene>
<evidence type="ECO:0000256" key="1">
    <source>
        <dbReference type="SAM" id="Phobius"/>
    </source>
</evidence>
<dbReference type="AlphaFoldDB" id="A0A6J6ULD2"/>
<feature type="transmembrane region" description="Helical" evidence="1">
    <location>
        <begin position="92"/>
        <end position="114"/>
    </location>
</feature>
<dbReference type="Pfam" id="PF06210">
    <property type="entry name" value="DUF1003"/>
    <property type="match status" value="1"/>
</dbReference>